<evidence type="ECO:0000256" key="1">
    <source>
        <dbReference type="SAM" id="MobiDB-lite"/>
    </source>
</evidence>
<evidence type="ECO:0000313" key="2">
    <source>
        <dbReference type="EMBL" id="MPN19805.1"/>
    </source>
</evidence>
<proteinExistence type="predicted"/>
<feature type="region of interest" description="Disordered" evidence="1">
    <location>
        <begin position="1"/>
        <end position="87"/>
    </location>
</feature>
<organism evidence="2">
    <name type="scientific">bioreactor metagenome</name>
    <dbReference type="NCBI Taxonomy" id="1076179"/>
    <lineage>
        <taxon>unclassified sequences</taxon>
        <taxon>metagenomes</taxon>
        <taxon>ecological metagenomes</taxon>
    </lineage>
</organism>
<feature type="compositionally biased region" description="Polar residues" evidence="1">
    <location>
        <begin position="30"/>
        <end position="46"/>
    </location>
</feature>
<name>A0A645FZI5_9ZZZZ</name>
<dbReference type="EMBL" id="VSSQ01067414">
    <property type="protein sequence ID" value="MPN19805.1"/>
    <property type="molecule type" value="Genomic_DNA"/>
</dbReference>
<sequence>MTAPSATAAARAPESAAATPVVSQAPERVQSAQQQPAETRGVSNEQARAEREPDAPAAASSPSVQLYLDNANRPAAQAGPSTVRVSA</sequence>
<gene>
    <name evidence="2" type="ORF">SDC9_167177</name>
</gene>
<accession>A0A645FZI5</accession>
<feature type="compositionally biased region" description="Low complexity" evidence="1">
    <location>
        <begin position="1"/>
        <end position="20"/>
    </location>
</feature>
<protein>
    <submittedName>
        <fullName evidence="2">Uncharacterized protein</fullName>
    </submittedName>
</protein>
<reference evidence="2" key="1">
    <citation type="submission" date="2019-08" db="EMBL/GenBank/DDBJ databases">
        <authorList>
            <person name="Kucharzyk K."/>
            <person name="Murdoch R.W."/>
            <person name="Higgins S."/>
            <person name="Loffler F."/>
        </authorList>
    </citation>
    <scope>NUCLEOTIDE SEQUENCE</scope>
</reference>
<comment type="caution">
    <text evidence="2">The sequence shown here is derived from an EMBL/GenBank/DDBJ whole genome shotgun (WGS) entry which is preliminary data.</text>
</comment>
<dbReference type="AlphaFoldDB" id="A0A645FZI5"/>